<dbReference type="EMBL" id="KV454458">
    <property type="protein sequence ID" value="ODQ76890.1"/>
    <property type="molecule type" value="Genomic_DNA"/>
</dbReference>
<feature type="domain" description="NADH:quinone oxidoreductase/Mrp antiporter transmembrane" evidence="6">
    <location>
        <begin position="93"/>
        <end position="133"/>
    </location>
</feature>
<keyword evidence="3 5" id="KW-1133">Transmembrane helix</keyword>
<evidence type="ECO:0000256" key="1">
    <source>
        <dbReference type="ARBA" id="ARBA00004141"/>
    </source>
</evidence>
<dbReference type="STRING" id="984486.A0A1E3QGX4"/>
<dbReference type="Pfam" id="PF00361">
    <property type="entry name" value="Proton_antipo_M"/>
    <property type="match status" value="1"/>
</dbReference>
<dbReference type="AlphaFoldDB" id="A0A1E3QGX4"/>
<dbReference type="GO" id="GO:0016020">
    <property type="term" value="C:membrane"/>
    <property type="evidence" value="ECO:0007669"/>
    <property type="project" value="UniProtKB-SubCell"/>
</dbReference>
<dbReference type="PANTHER" id="PTHR42829:SF2">
    <property type="entry name" value="NADH-UBIQUINONE OXIDOREDUCTASE CHAIN 5"/>
    <property type="match status" value="1"/>
</dbReference>
<comment type="subcellular location">
    <subcellularLocation>
        <location evidence="1">Membrane</location>
        <topology evidence="1">Multi-pass membrane protein</topology>
    </subcellularLocation>
</comment>
<dbReference type="Proteomes" id="UP000094336">
    <property type="component" value="Unassembled WGS sequence"/>
</dbReference>
<evidence type="ECO:0000259" key="6">
    <source>
        <dbReference type="Pfam" id="PF00361"/>
    </source>
</evidence>
<dbReference type="InterPro" id="IPR001750">
    <property type="entry name" value="ND/Mrp_TM"/>
</dbReference>
<gene>
    <name evidence="8" type="ORF">BABINDRAFT_173100</name>
</gene>
<dbReference type="GeneID" id="30148790"/>
<feature type="transmembrane region" description="Helical" evidence="5">
    <location>
        <begin position="32"/>
        <end position="56"/>
    </location>
</feature>
<proteinExistence type="predicted"/>
<protein>
    <recommendedName>
        <fullName evidence="10">NADH:quinone oxidoreductase/Mrp antiporter membrane subunit domain-containing protein</fullName>
    </recommendedName>
</protein>
<evidence type="ECO:0000313" key="8">
    <source>
        <dbReference type="EMBL" id="ODQ76890.1"/>
    </source>
</evidence>
<dbReference type="Pfam" id="PF00662">
    <property type="entry name" value="Proton_antipo_N"/>
    <property type="match status" value="1"/>
</dbReference>
<evidence type="ECO:0000256" key="5">
    <source>
        <dbReference type="SAM" id="Phobius"/>
    </source>
</evidence>
<keyword evidence="9" id="KW-1185">Reference proteome</keyword>
<dbReference type="GO" id="GO:0003954">
    <property type="term" value="F:NADH dehydrogenase activity"/>
    <property type="evidence" value="ECO:0007669"/>
    <property type="project" value="TreeGrafter"/>
</dbReference>
<organism evidence="8 9">
    <name type="scientific">Babjeviella inositovora NRRL Y-12698</name>
    <dbReference type="NCBI Taxonomy" id="984486"/>
    <lineage>
        <taxon>Eukaryota</taxon>
        <taxon>Fungi</taxon>
        <taxon>Dikarya</taxon>
        <taxon>Ascomycota</taxon>
        <taxon>Saccharomycotina</taxon>
        <taxon>Pichiomycetes</taxon>
        <taxon>Serinales incertae sedis</taxon>
        <taxon>Babjeviella</taxon>
    </lineage>
</organism>
<keyword evidence="4 5" id="KW-0472">Membrane</keyword>
<dbReference type="RefSeq" id="XP_018982218.1">
    <property type="nucleotide sequence ID" value="XM_019130937.1"/>
</dbReference>
<accession>A0A1E3QGX4</accession>
<dbReference type="GO" id="GO:0042773">
    <property type="term" value="P:ATP synthesis coupled electron transport"/>
    <property type="evidence" value="ECO:0007669"/>
    <property type="project" value="InterPro"/>
</dbReference>
<reference evidence="9" key="1">
    <citation type="submission" date="2016-05" db="EMBL/GenBank/DDBJ databases">
        <title>Comparative genomics of biotechnologically important yeasts.</title>
        <authorList>
            <consortium name="DOE Joint Genome Institute"/>
            <person name="Riley R."/>
            <person name="Haridas S."/>
            <person name="Wolfe K.H."/>
            <person name="Lopes M.R."/>
            <person name="Hittinger C.T."/>
            <person name="Goker M."/>
            <person name="Salamov A."/>
            <person name="Wisecaver J."/>
            <person name="Long T.M."/>
            <person name="Aerts A.L."/>
            <person name="Barry K."/>
            <person name="Choi C."/>
            <person name="Clum A."/>
            <person name="Coughlan A.Y."/>
            <person name="Deshpande S."/>
            <person name="Douglass A.P."/>
            <person name="Hanson S.J."/>
            <person name="Klenk H.-P."/>
            <person name="Labutti K."/>
            <person name="Lapidus A."/>
            <person name="Lindquist E."/>
            <person name="Lipzen A."/>
            <person name="Meier-Kolthoff J.P."/>
            <person name="Ohm R.A."/>
            <person name="Otillar R.P."/>
            <person name="Pangilinan J."/>
            <person name="Peng Y."/>
            <person name="Rokas A."/>
            <person name="Rosa C.A."/>
            <person name="Scheuner C."/>
            <person name="Sibirny A.A."/>
            <person name="Slot J.C."/>
            <person name="Stielow J.B."/>
            <person name="Sun H."/>
            <person name="Kurtzman C.P."/>
            <person name="Blackwell M."/>
            <person name="Grigoriev I.V."/>
            <person name="Jeffries T.W."/>
        </authorList>
    </citation>
    <scope>NUCLEOTIDE SEQUENCE [LARGE SCALE GENOMIC DNA]</scope>
    <source>
        <strain evidence="9">NRRL Y-12698</strain>
    </source>
</reference>
<evidence type="ECO:0008006" key="10">
    <source>
        <dbReference type="Google" id="ProtNLM"/>
    </source>
</evidence>
<dbReference type="GO" id="GO:0008137">
    <property type="term" value="F:NADH dehydrogenase (ubiquinone) activity"/>
    <property type="evidence" value="ECO:0007669"/>
    <property type="project" value="InterPro"/>
</dbReference>
<keyword evidence="2 5" id="KW-0812">Transmembrane</keyword>
<evidence type="ECO:0000313" key="9">
    <source>
        <dbReference type="Proteomes" id="UP000094336"/>
    </source>
</evidence>
<evidence type="ECO:0000256" key="2">
    <source>
        <dbReference type="ARBA" id="ARBA00022692"/>
    </source>
</evidence>
<evidence type="ECO:0000256" key="3">
    <source>
        <dbReference type="ARBA" id="ARBA00022989"/>
    </source>
</evidence>
<dbReference type="GO" id="GO:0015990">
    <property type="term" value="P:electron transport coupled proton transport"/>
    <property type="evidence" value="ECO:0007669"/>
    <property type="project" value="TreeGrafter"/>
</dbReference>
<dbReference type="InterPro" id="IPR001516">
    <property type="entry name" value="Proton_antipo_N"/>
</dbReference>
<feature type="transmembrane region" description="Helical" evidence="5">
    <location>
        <begin position="68"/>
        <end position="84"/>
    </location>
</feature>
<name>A0A1E3QGX4_9ASCO</name>
<dbReference type="PANTHER" id="PTHR42829">
    <property type="entry name" value="NADH-UBIQUINONE OXIDOREDUCTASE CHAIN 5"/>
    <property type="match status" value="1"/>
</dbReference>
<evidence type="ECO:0000259" key="7">
    <source>
        <dbReference type="Pfam" id="PF00662"/>
    </source>
</evidence>
<evidence type="ECO:0000256" key="4">
    <source>
        <dbReference type="ARBA" id="ARBA00023136"/>
    </source>
</evidence>
<feature type="domain" description="NADH-Ubiquinone oxidoreductase (complex I) chain 5 N-terminal" evidence="7">
    <location>
        <begin position="1"/>
        <end position="30"/>
    </location>
</feature>
<dbReference type="OrthoDB" id="2686308at2759"/>
<feature type="transmembrane region" description="Helical" evidence="5">
    <location>
        <begin position="104"/>
        <end position="120"/>
    </location>
</feature>
<sequence>MLIPVLCISTLVQLYACSYIAGDPTQPRFFAYLSLFTLLMVVLLGGDNYGILFIAIKSALSALLLNRVGDSFFVLGLCLIYHTYGTLDYTIINATCEGPTPVSALLHAATMVTAGCYVLIRSSNLLEYSPSALLIVL</sequence>
<dbReference type="InterPro" id="IPR003945">
    <property type="entry name" value="NU5C-like"/>
</dbReference>